<reference evidence="9" key="1">
    <citation type="submission" date="2021-01" db="EMBL/GenBank/DDBJ databases">
        <authorList>
            <person name="Zahm M."/>
            <person name="Roques C."/>
            <person name="Cabau C."/>
            <person name="Klopp C."/>
            <person name="Donnadieu C."/>
            <person name="Jouanno E."/>
            <person name="Lampietro C."/>
            <person name="Louis A."/>
            <person name="Herpin A."/>
            <person name="Echchiki A."/>
            <person name="Berthelot C."/>
            <person name="Parey E."/>
            <person name="Roest-Crollius H."/>
            <person name="Braasch I."/>
            <person name="Postlethwait J."/>
            <person name="Bobe J."/>
            <person name="Montfort J."/>
            <person name="Bouchez O."/>
            <person name="Begum T."/>
            <person name="Mejri S."/>
            <person name="Adams A."/>
            <person name="Chen W.-J."/>
            <person name="Guiguen Y."/>
        </authorList>
    </citation>
    <scope>NUCLEOTIDE SEQUENCE</scope>
    <source>
        <strain evidence="9">YG-15Mar2019-1</strain>
        <tissue evidence="9">Brain</tissue>
    </source>
</reference>
<dbReference type="GO" id="GO:0071787">
    <property type="term" value="P:endoplasmic reticulum tubular network formation"/>
    <property type="evidence" value="ECO:0007669"/>
    <property type="project" value="TreeGrafter"/>
</dbReference>
<evidence type="ECO:0000256" key="5">
    <source>
        <dbReference type="ARBA" id="ARBA00023136"/>
    </source>
</evidence>
<feature type="compositionally biased region" description="Polar residues" evidence="7">
    <location>
        <begin position="560"/>
        <end position="588"/>
    </location>
</feature>
<keyword evidence="2 6" id="KW-0812">Transmembrane</keyword>
<feature type="region of interest" description="Disordered" evidence="7">
    <location>
        <begin position="88"/>
        <end position="147"/>
    </location>
</feature>
<evidence type="ECO:0000259" key="8">
    <source>
        <dbReference type="PROSITE" id="PS50845"/>
    </source>
</evidence>
<dbReference type="Pfam" id="PF02453">
    <property type="entry name" value="Reticulon"/>
    <property type="match status" value="1"/>
</dbReference>
<dbReference type="InterPro" id="IPR003388">
    <property type="entry name" value="Reticulon"/>
</dbReference>
<accession>A0A9D3QC40</accession>
<dbReference type="OrthoDB" id="567788at2759"/>
<evidence type="ECO:0000256" key="6">
    <source>
        <dbReference type="RuleBase" id="RU210713"/>
    </source>
</evidence>
<feature type="compositionally biased region" description="Basic and acidic residues" evidence="7">
    <location>
        <begin position="223"/>
        <end position="239"/>
    </location>
</feature>
<dbReference type="InterPro" id="IPR046964">
    <property type="entry name" value="RTN1-4"/>
</dbReference>
<feature type="compositionally biased region" description="Basic and acidic residues" evidence="7">
    <location>
        <begin position="88"/>
        <end position="97"/>
    </location>
</feature>
<feature type="region of interest" description="Disordered" evidence="7">
    <location>
        <begin position="497"/>
        <end position="532"/>
    </location>
</feature>
<evidence type="ECO:0000256" key="7">
    <source>
        <dbReference type="SAM" id="MobiDB-lite"/>
    </source>
</evidence>
<dbReference type="GO" id="GO:0043005">
    <property type="term" value="C:neuron projection"/>
    <property type="evidence" value="ECO:0007669"/>
    <property type="project" value="TreeGrafter"/>
</dbReference>
<feature type="compositionally biased region" description="Low complexity" evidence="7">
    <location>
        <begin position="110"/>
        <end position="126"/>
    </location>
</feature>
<dbReference type="AlphaFoldDB" id="A0A9D3QC40"/>
<dbReference type="PANTHER" id="PTHR45799:SF6">
    <property type="entry name" value="RETICULON"/>
    <property type="match status" value="1"/>
</dbReference>
<feature type="compositionally biased region" description="Low complexity" evidence="7">
    <location>
        <begin position="356"/>
        <end position="369"/>
    </location>
</feature>
<evidence type="ECO:0000256" key="3">
    <source>
        <dbReference type="ARBA" id="ARBA00022824"/>
    </source>
</evidence>
<dbReference type="GO" id="GO:0014069">
    <property type="term" value="C:postsynaptic density"/>
    <property type="evidence" value="ECO:0007669"/>
    <property type="project" value="TreeGrafter"/>
</dbReference>
<keyword evidence="10" id="KW-1185">Reference proteome</keyword>
<protein>
    <recommendedName>
        <fullName evidence="6">Reticulon</fullName>
    </recommendedName>
</protein>
<dbReference type="PANTHER" id="PTHR45799">
    <property type="entry name" value="RETICULON-LIKE PROTEIN"/>
    <property type="match status" value="1"/>
</dbReference>
<feature type="compositionally biased region" description="Basic and acidic residues" evidence="7">
    <location>
        <begin position="502"/>
        <end position="519"/>
    </location>
</feature>
<keyword evidence="3 6" id="KW-0256">Endoplasmic reticulum</keyword>
<dbReference type="PROSITE" id="PS50845">
    <property type="entry name" value="RETICULON"/>
    <property type="match status" value="1"/>
</dbReference>
<evidence type="ECO:0000256" key="2">
    <source>
        <dbReference type="ARBA" id="ARBA00022692"/>
    </source>
</evidence>
<feature type="domain" description="Reticulon" evidence="8">
    <location>
        <begin position="637"/>
        <end position="821"/>
    </location>
</feature>
<name>A0A9D3QC40_MEGAT</name>
<comment type="subcellular location">
    <subcellularLocation>
        <location evidence="1 6">Endoplasmic reticulum membrane</location>
        <topology evidence="1 6">Multi-pass membrane protein</topology>
    </subcellularLocation>
</comment>
<dbReference type="GO" id="GO:0007420">
    <property type="term" value="P:brain development"/>
    <property type="evidence" value="ECO:0007669"/>
    <property type="project" value="TreeGrafter"/>
</dbReference>
<feature type="transmembrane region" description="Helical" evidence="6">
    <location>
        <begin position="741"/>
        <end position="759"/>
    </location>
</feature>
<dbReference type="Proteomes" id="UP001046870">
    <property type="component" value="Chromosome 3"/>
</dbReference>
<feature type="transmembrane region" description="Helical" evidence="6">
    <location>
        <begin position="651"/>
        <end position="684"/>
    </location>
</feature>
<proteinExistence type="predicted"/>
<feature type="compositionally biased region" description="Polar residues" evidence="7">
    <location>
        <begin position="1"/>
        <end position="15"/>
    </location>
</feature>
<dbReference type="Gene3D" id="1.20.5.2480">
    <property type="match status" value="1"/>
</dbReference>
<dbReference type="EMBL" id="JAFDVH010000003">
    <property type="protein sequence ID" value="KAG7484964.1"/>
    <property type="molecule type" value="Genomic_DNA"/>
</dbReference>
<gene>
    <name evidence="9" type="ORF">MATL_G00055750</name>
</gene>
<evidence type="ECO:0000313" key="10">
    <source>
        <dbReference type="Proteomes" id="UP001046870"/>
    </source>
</evidence>
<keyword evidence="5 6" id="KW-0472">Membrane</keyword>
<evidence type="ECO:0000256" key="4">
    <source>
        <dbReference type="ARBA" id="ARBA00022989"/>
    </source>
</evidence>
<feature type="compositionally biased region" description="Polar residues" evidence="7">
    <location>
        <begin position="380"/>
        <end position="394"/>
    </location>
</feature>
<dbReference type="GO" id="GO:0030182">
    <property type="term" value="P:neuron differentiation"/>
    <property type="evidence" value="ECO:0007669"/>
    <property type="project" value="TreeGrafter"/>
</dbReference>
<sequence length="821" mass="87626">MADPTQSSHVSSSQGFGDANSAAPGRDSKLSDSFLSSTPVAPLIQSPKGERRAEPGSGTPSEGVPASLCSEPGSFSLLDGQVEGVDLRLKGQERKTEFGTSVSALRDSPDSVPDSSGVRLSSSYDSTQDKSSPEALAGKQEAADSQSDGGFLLFKECHYGQPTIRAAHASPFPEAVSPDPDSPQSPFEVLGDGGRDSGFGRDIEDVADRIPAWQLPSSPGGKSQDRVRDVAGRGIHDAFMDSAGRSSEPTDWAGRPVEPASVGDASGFSPSVYMWDKLEPPGSVVRGTSEPQAWVSPTPPSGSEPTSACISQASELASSQVEHGSWISDQEPADLDSSGESDDTVIEDTPERFRASSSPVPESTVPSEPRAGDPGEPEEQPTTAASSSVHTNKQTLREEDEDDYEIFKGHDKESEPHRVTQNPAGTGSDREVSAAGASPVRGAVLSPQEPGPTPTAAKRGPQPAEDSPETSSDPESIELECSVSAATDSFVDFMRECLNSRPHKEPEDFSQRSAPKEKPPQVAAPFSGSPPAMLLDLEQERLTICALKELGSSQEEEGDQTSVTEPSQTAALPETALQTGTKAQTSFTPSAPPPPPPPPPSCNAPPPQASPVRQVERTDAPQLAEHVLAVLLTHLSVRDLVLWRDPRKTGVVFGVSLLVLLSLATFSVISVVSYLLLALLCVTITFRVYKSVIQAVQKSSEGHPFKALMEKDITIPTETFRKHMDTALAHLNRGIRQMRRLFLVEDLLAIVMWLLTYVGAIFNGITLLILADILVFSSPLVYEKYKTQIDRYVAMARNQIDTTLAKLQEKLPGAVKRSKAD</sequence>
<organism evidence="9 10">
    <name type="scientific">Megalops atlanticus</name>
    <name type="common">Tarpon</name>
    <name type="synonym">Clupea gigantea</name>
    <dbReference type="NCBI Taxonomy" id="7932"/>
    <lineage>
        <taxon>Eukaryota</taxon>
        <taxon>Metazoa</taxon>
        <taxon>Chordata</taxon>
        <taxon>Craniata</taxon>
        <taxon>Vertebrata</taxon>
        <taxon>Euteleostomi</taxon>
        <taxon>Actinopterygii</taxon>
        <taxon>Neopterygii</taxon>
        <taxon>Teleostei</taxon>
        <taxon>Elopiformes</taxon>
        <taxon>Megalopidae</taxon>
        <taxon>Megalops</taxon>
    </lineage>
</organism>
<evidence type="ECO:0000256" key="1">
    <source>
        <dbReference type="ARBA" id="ARBA00004477"/>
    </source>
</evidence>
<feature type="compositionally biased region" description="Basic and acidic residues" evidence="7">
    <location>
        <begin position="193"/>
        <end position="208"/>
    </location>
</feature>
<feature type="compositionally biased region" description="Acidic residues" evidence="7">
    <location>
        <begin position="331"/>
        <end position="348"/>
    </location>
</feature>
<feature type="region of interest" description="Disordered" evidence="7">
    <location>
        <begin position="165"/>
        <end position="478"/>
    </location>
</feature>
<feature type="region of interest" description="Disordered" evidence="7">
    <location>
        <begin position="550"/>
        <end position="617"/>
    </location>
</feature>
<comment type="caution">
    <text evidence="9">The sequence shown here is derived from an EMBL/GenBank/DDBJ whole genome shotgun (WGS) entry which is preliminary data.</text>
</comment>
<feature type="compositionally biased region" description="Pro residues" evidence="7">
    <location>
        <begin position="590"/>
        <end position="609"/>
    </location>
</feature>
<keyword evidence="4 6" id="KW-1133">Transmembrane helix</keyword>
<evidence type="ECO:0000313" key="9">
    <source>
        <dbReference type="EMBL" id="KAG7484964.1"/>
    </source>
</evidence>
<dbReference type="GO" id="GO:0005789">
    <property type="term" value="C:endoplasmic reticulum membrane"/>
    <property type="evidence" value="ECO:0007669"/>
    <property type="project" value="UniProtKB-SubCell"/>
</dbReference>
<feature type="compositionally biased region" description="Basic and acidic residues" evidence="7">
    <location>
        <begin position="405"/>
        <end position="418"/>
    </location>
</feature>
<feature type="region of interest" description="Disordered" evidence="7">
    <location>
        <begin position="1"/>
        <end position="75"/>
    </location>
</feature>
<feature type="compositionally biased region" description="Polar residues" evidence="7">
    <location>
        <begin position="308"/>
        <end position="322"/>
    </location>
</feature>